<dbReference type="EMBL" id="CXWD01000013">
    <property type="protein sequence ID" value="CTQ72859.1"/>
    <property type="molecule type" value="Genomic_DNA"/>
</dbReference>
<proteinExistence type="inferred from homology"/>
<dbReference type="PANTHER" id="PTHR30290">
    <property type="entry name" value="PERIPLASMIC BINDING COMPONENT OF ABC TRANSPORTER"/>
    <property type="match status" value="1"/>
</dbReference>
<dbReference type="GO" id="GO:0043190">
    <property type="term" value="C:ATP-binding cassette (ABC) transporter complex"/>
    <property type="evidence" value="ECO:0007669"/>
    <property type="project" value="InterPro"/>
</dbReference>
<dbReference type="CDD" id="cd08504">
    <property type="entry name" value="PBP2_OppA"/>
    <property type="match status" value="1"/>
</dbReference>
<dbReference type="InterPro" id="IPR000914">
    <property type="entry name" value="SBP_5_dom"/>
</dbReference>
<evidence type="ECO:0000259" key="6">
    <source>
        <dbReference type="Pfam" id="PF00496"/>
    </source>
</evidence>
<dbReference type="SUPFAM" id="SSF53850">
    <property type="entry name" value="Periplasmic binding protein-like II"/>
    <property type="match status" value="1"/>
</dbReference>
<dbReference type="GO" id="GO:0015833">
    <property type="term" value="P:peptide transport"/>
    <property type="evidence" value="ECO:0007669"/>
    <property type="project" value="TreeGrafter"/>
</dbReference>
<feature type="domain" description="Solute-binding protein family 5" evidence="6">
    <location>
        <begin position="68"/>
        <end position="446"/>
    </location>
</feature>
<keyword evidence="8" id="KW-1185">Reference proteome</keyword>
<dbReference type="Gene3D" id="3.90.76.10">
    <property type="entry name" value="Dipeptide-binding Protein, Domain 1"/>
    <property type="match status" value="1"/>
</dbReference>
<dbReference type="InterPro" id="IPR023765">
    <property type="entry name" value="SBP_5_CS"/>
</dbReference>
<dbReference type="Pfam" id="PF00496">
    <property type="entry name" value="SBP_bac_5"/>
    <property type="match status" value="1"/>
</dbReference>
<comment type="similarity">
    <text evidence="2">Belongs to the bacterial solute-binding protein 5 family.</text>
</comment>
<dbReference type="Gene3D" id="3.40.190.10">
    <property type="entry name" value="Periplasmic binding protein-like II"/>
    <property type="match status" value="1"/>
</dbReference>
<keyword evidence="4 5" id="KW-0732">Signal</keyword>
<dbReference type="AlphaFoldDB" id="A0A0M7ADA2"/>
<reference evidence="8" key="1">
    <citation type="submission" date="2015-07" db="EMBL/GenBank/DDBJ databases">
        <authorList>
            <person name="Rodrigo-Torres Lidia"/>
            <person name="Arahal R.David."/>
        </authorList>
    </citation>
    <scope>NUCLEOTIDE SEQUENCE [LARGE SCALE GENOMIC DNA]</scope>
    <source>
        <strain evidence="8">CECT 5112</strain>
    </source>
</reference>
<dbReference type="InterPro" id="IPR030678">
    <property type="entry name" value="Peptide/Ni-bd"/>
</dbReference>
<name>A0A0M7ADA2_9HYPH</name>
<evidence type="ECO:0000256" key="2">
    <source>
        <dbReference type="ARBA" id="ARBA00005695"/>
    </source>
</evidence>
<evidence type="ECO:0000256" key="4">
    <source>
        <dbReference type="ARBA" id="ARBA00022729"/>
    </source>
</evidence>
<comment type="subcellular location">
    <subcellularLocation>
        <location evidence="1">Periplasm</location>
    </subcellularLocation>
</comment>
<evidence type="ECO:0000256" key="3">
    <source>
        <dbReference type="ARBA" id="ARBA00022448"/>
    </source>
</evidence>
<dbReference type="PROSITE" id="PS01040">
    <property type="entry name" value="SBP_BACTERIAL_5"/>
    <property type="match status" value="1"/>
</dbReference>
<dbReference type="GO" id="GO:1904680">
    <property type="term" value="F:peptide transmembrane transporter activity"/>
    <property type="evidence" value="ECO:0007669"/>
    <property type="project" value="TreeGrafter"/>
</dbReference>
<dbReference type="Gene3D" id="3.10.105.10">
    <property type="entry name" value="Dipeptide-binding Protein, Domain 3"/>
    <property type="match status" value="1"/>
</dbReference>
<dbReference type="PANTHER" id="PTHR30290:SF10">
    <property type="entry name" value="PERIPLASMIC OLIGOPEPTIDE-BINDING PROTEIN-RELATED"/>
    <property type="match status" value="1"/>
</dbReference>
<organism evidence="7 8">
    <name type="scientific">Roseibium alexandrii</name>
    <dbReference type="NCBI Taxonomy" id="388408"/>
    <lineage>
        <taxon>Bacteria</taxon>
        <taxon>Pseudomonadati</taxon>
        <taxon>Pseudomonadota</taxon>
        <taxon>Alphaproteobacteria</taxon>
        <taxon>Hyphomicrobiales</taxon>
        <taxon>Stappiaceae</taxon>
        <taxon>Roseibium</taxon>
    </lineage>
</organism>
<dbReference type="FunFam" id="3.90.76.10:FF:000001">
    <property type="entry name" value="Oligopeptide ABC transporter substrate-binding protein"/>
    <property type="match status" value="1"/>
</dbReference>
<accession>A0A0M7ADA2</accession>
<protein>
    <submittedName>
        <fullName evidence="7">Periplasmic murein peptide-binding protein</fullName>
    </submittedName>
</protein>
<dbReference type="OrthoDB" id="9803988at2"/>
<dbReference type="Proteomes" id="UP000053235">
    <property type="component" value="Unassembled WGS sequence"/>
</dbReference>
<sequence length="528" mass="58834">MIKSLRVTALAAALMAATSLTAMAEVVYHRGNTGDPETLDQHKTSTVYEAHILRDLYEGLVAYNAKGEIIPGVAESWTASNDGTVYTFTLREDAKWSNGDPVVAGDFVYSLRRIMNPETGAKYANILYPIKNAEAVNTGDLAVEELAVKAIDDRTLEIALEAPTPYFIDLLGHQTGLPVHPATVEAHGTDFVKPENIVSNGPFTLVEFTPNAQLKANKNPHFHDADNVQIDTVIFYPTEDRGAALRRFQAGELHTNNDAPTEQVAFMKEELGPQFRVAPYLGNYYYALNHEDEALSNPDVRRALSMAIDREFLAEEIWGSVMVPAYSFVPPGIGNYGEPAYADYKDMSLIDREDKAIELLASAGFSLDDPLQLEIRYNTSENHKNTAVAIADMWKPLGVEVSMLNTDVATHYAHLRDRGDFDVARAGWIGDYSDPQNFLFMVESDNTGFNYARYNNPEYDALMDEAAKTVDLEKRAQLLQQAEALFMRDLPFIPLMYYGSMNLVSDTVTGFEDNLQNIHPTRWMSIAQ</sequence>
<gene>
    <name evidence="7" type="primary">mppA</name>
    <name evidence="7" type="ORF">LAX5112_03337</name>
</gene>
<keyword evidence="3" id="KW-0813">Transport</keyword>
<dbReference type="STRING" id="388408.LAX5112_03337"/>
<evidence type="ECO:0000256" key="5">
    <source>
        <dbReference type="SAM" id="SignalP"/>
    </source>
</evidence>
<evidence type="ECO:0000313" key="8">
    <source>
        <dbReference type="Proteomes" id="UP000053235"/>
    </source>
</evidence>
<evidence type="ECO:0000313" key="7">
    <source>
        <dbReference type="EMBL" id="CTQ72859.1"/>
    </source>
</evidence>
<dbReference type="RefSeq" id="WP_055672753.1">
    <property type="nucleotide sequence ID" value="NZ_CXWD01000013.1"/>
</dbReference>
<feature type="chain" id="PRO_5005809360" evidence="5">
    <location>
        <begin position="25"/>
        <end position="528"/>
    </location>
</feature>
<evidence type="ECO:0000256" key="1">
    <source>
        <dbReference type="ARBA" id="ARBA00004418"/>
    </source>
</evidence>
<dbReference type="GO" id="GO:0030288">
    <property type="term" value="C:outer membrane-bounded periplasmic space"/>
    <property type="evidence" value="ECO:0007669"/>
    <property type="project" value="TreeGrafter"/>
</dbReference>
<feature type="signal peptide" evidence="5">
    <location>
        <begin position="1"/>
        <end position="24"/>
    </location>
</feature>
<dbReference type="InterPro" id="IPR039424">
    <property type="entry name" value="SBP_5"/>
</dbReference>
<dbReference type="PIRSF" id="PIRSF002741">
    <property type="entry name" value="MppA"/>
    <property type="match status" value="1"/>
</dbReference>